<keyword evidence="3" id="KW-1185">Reference proteome</keyword>
<sequence length="647" mass="70825">MAGLVKARVSSLNTTLQIPGNIPSTRLFGSRHIANEMCNKSKPDSFFPLLPKKTEEESHLQPTFKRHQRAICIACHISLILVHAALLGVWFSPHAEHVITFPINLQGRMTSLLTALATGVGTVYSSVLVFLVQRIMIQRSLQVETTLTAIHDSTMAWSGLGSALTTVYQQLSIPASIKRSLLILAYLTTIWLIHLTTPLLFSVESYSSAIMLTVPTQGLPELNNSASMNETTQIFFKDLDFLPWIGNLQESETLGLFNGSLYDTLESLALEGVPTQVSAAGFNISCGYLLGENIGYVQTDHFNEFEFPGPYWEISLPSFDETFVMSSAGPNVIAFIPGISNETVILYTTNQVIDSVGRTGSPVQLKYPMGPNLTISHLQFMQCTKSVVNQTGMIDPKTGRLIGSSLNPSIWKDHSIWQAYVNDTTSVLPQDNRLVASDLWAQAVTHNSQSGVGLSYTNTTIWNYLTYADIYVMDQLGLDPSWIASGVDLSSGSMLKLHDIENALANLVASMFWIAGHIHQPSLIQKYEIFEKDSQGGSAPVLSSGNVEMQVVQSAARLNLNILAISLGLGASMILCTLAVIVSQGTTQPTNLFNGMGLLHIIWLLRNHPELNAQLEQVEKPRNHALRAAGMIRIQILGDSIVAVKSQ</sequence>
<evidence type="ECO:0000313" key="3">
    <source>
        <dbReference type="Proteomes" id="UP000623467"/>
    </source>
</evidence>
<reference evidence="2" key="1">
    <citation type="submission" date="2020-05" db="EMBL/GenBank/DDBJ databases">
        <title>Mycena genomes resolve the evolution of fungal bioluminescence.</title>
        <authorList>
            <person name="Tsai I.J."/>
        </authorList>
    </citation>
    <scope>NUCLEOTIDE SEQUENCE</scope>
    <source>
        <strain evidence="2">160909Yilan</strain>
    </source>
</reference>
<dbReference type="Proteomes" id="UP000623467">
    <property type="component" value="Unassembled WGS sequence"/>
</dbReference>
<accession>A0A8H6WXT3</accession>
<feature type="transmembrane region" description="Helical" evidence="1">
    <location>
        <begin position="560"/>
        <end position="582"/>
    </location>
</feature>
<evidence type="ECO:0000313" key="2">
    <source>
        <dbReference type="EMBL" id="KAF7330599.1"/>
    </source>
</evidence>
<proteinExistence type="predicted"/>
<dbReference type="OrthoDB" id="2644397at2759"/>
<keyword evidence="1" id="KW-0472">Membrane</keyword>
<dbReference type="AlphaFoldDB" id="A0A8H6WXT3"/>
<organism evidence="2 3">
    <name type="scientific">Mycena sanguinolenta</name>
    <dbReference type="NCBI Taxonomy" id="230812"/>
    <lineage>
        <taxon>Eukaryota</taxon>
        <taxon>Fungi</taxon>
        <taxon>Dikarya</taxon>
        <taxon>Basidiomycota</taxon>
        <taxon>Agaricomycotina</taxon>
        <taxon>Agaricomycetes</taxon>
        <taxon>Agaricomycetidae</taxon>
        <taxon>Agaricales</taxon>
        <taxon>Marasmiineae</taxon>
        <taxon>Mycenaceae</taxon>
        <taxon>Mycena</taxon>
    </lineage>
</organism>
<name>A0A8H6WXT3_9AGAR</name>
<evidence type="ECO:0000256" key="1">
    <source>
        <dbReference type="SAM" id="Phobius"/>
    </source>
</evidence>
<feature type="transmembrane region" description="Helical" evidence="1">
    <location>
        <begin position="111"/>
        <end position="132"/>
    </location>
</feature>
<feature type="transmembrane region" description="Helical" evidence="1">
    <location>
        <begin position="181"/>
        <end position="201"/>
    </location>
</feature>
<comment type="caution">
    <text evidence="2">The sequence shown here is derived from an EMBL/GenBank/DDBJ whole genome shotgun (WGS) entry which is preliminary data.</text>
</comment>
<gene>
    <name evidence="2" type="ORF">MSAN_02460100</name>
</gene>
<dbReference type="EMBL" id="JACAZH010000068">
    <property type="protein sequence ID" value="KAF7330599.1"/>
    <property type="molecule type" value="Genomic_DNA"/>
</dbReference>
<keyword evidence="1" id="KW-1133">Transmembrane helix</keyword>
<keyword evidence="1" id="KW-0812">Transmembrane</keyword>
<protein>
    <submittedName>
        <fullName evidence="2">Uncharacterized protein</fullName>
    </submittedName>
</protein>
<feature type="transmembrane region" description="Helical" evidence="1">
    <location>
        <begin position="70"/>
        <end position="91"/>
    </location>
</feature>